<dbReference type="EMBL" id="JAAXPC010000001">
    <property type="protein sequence ID" value="NKY00434.1"/>
    <property type="molecule type" value="Genomic_DNA"/>
</dbReference>
<evidence type="ECO:0000313" key="4">
    <source>
        <dbReference type="Proteomes" id="UP000563898"/>
    </source>
</evidence>
<dbReference type="AlphaFoldDB" id="A0A846WFP0"/>
<accession>A0A846WFP0</accession>
<dbReference type="Pfam" id="PF13196">
    <property type="entry name" value="DUF4012"/>
    <property type="match status" value="1"/>
</dbReference>
<keyword evidence="2" id="KW-1133">Transmembrane helix</keyword>
<organism evidence="3 4">
    <name type="scientific">Gordonia polyisoprenivorans</name>
    <dbReference type="NCBI Taxonomy" id="84595"/>
    <lineage>
        <taxon>Bacteria</taxon>
        <taxon>Bacillati</taxon>
        <taxon>Actinomycetota</taxon>
        <taxon>Actinomycetes</taxon>
        <taxon>Mycobacteriales</taxon>
        <taxon>Gordoniaceae</taxon>
        <taxon>Gordonia</taxon>
    </lineage>
</organism>
<evidence type="ECO:0000256" key="2">
    <source>
        <dbReference type="SAM" id="Phobius"/>
    </source>
</evidence>
<feature type="transmembrane region" description="Helical" evidence="2">
    <location>
        <begin position="23"/>
        <end position="43"/>
    </location>
</feature>
<comment type="caution">
    <text evidence="3">The sequence shown here is derived from an EMBL/GenBank/DDBJ whole genome shotgun (WGS) entry which is preliminary data.</text>
</comment>
<protein>
    <submittedName>
        <fullName evidence="3">DUF4012 domain-containing protein</fullName>
    </submittedName>
</protein>
<keyword evidence="2" id="KW-0472">Membrane</keyword>
<dbReference type="InterPro" id="IPR025101">
    <property type="entry name" value="DUF4012"/>
</dbReference>
<keyword evidence="2" id="KW-0812">Transmembrane</keyword>
<gene>
    <name evidence="3" type="ORF">HGA05_02420</name>
</gene>
<name>A0A846WFP0_9ACTN</name>
<evidence type="ECO:0000313" key="3">
    <source>
        <dbReference type="EMBL" id="NKY00434.1"/>
    </source>
</evidence>
<reference evidence="3 4" key="1">
    <citation type="submission" date="2020-04" db="EMBL/GenBank/DDBJ databases">
        <title>MicrobeNet Type strains.</title>
        <authorList>
            <person name="Nicholson A.C."/>
        </authorList>
    </citation>
    <scope>NUCLEOTIDE SEQUENCE [LARGE SCALE GENOMIC DNA]</scope>
    <source>
        <strain evidence="3 4">ATCC BAA-14</strain>
    </source>
</reference>
<evidence type="ECO:0000256" key="1">
    <source>
        <dbReference type="SAM" id="MobiDB-lite"/>
    </source>
</evidence>
<proteinExistence type="predicted"/>
<dbReference type="Proteomes" id="UP000563898">
    <property type="component" value="Unassembled WGS sequence"/>
</dbReference>
<feature type="region of interest" description="Disordered" evidence="1">
    <location>
        <begin position="587"/>
        <end position="610"/>
    </location>
</feature>
<sequence length="610" mass="64001">MHGGEMRAPEARVHRSRLRWRRVWLGGALLLAALVAVGCYLGVRAEQARSALGDAQDHAVTAKAALLSGDSRRASGEASAVRDSAADAYAATNDPLWRAAAAVPWLGRPLAGVREMTDIVTRFSDEVLIPSAALAGTIGPSTLRTADNGVDVAALRSAAPRITAMADDATRLAQRARGIDGSWLGPVAQARTDLAAQLDSAARTAQGTSVAARLAPAMLGADGPRNYFVALQTPSEARGTGGLVGGFIIIRAENGHLRAAETGRNIDMFRPSNPQIDLGDGFDTLYSTVEPYTDFRNSNLSPDFTDAAKIWMANWQAQTGTALDGAAALDPVALSYVLRVTGPVWLPSGELITADNVVPLTLSQVYTRFADDNTARKAYLQTISRTVVADVLGAHADAGRLLEALGRGVAERRIMLYSSRSDEQDIIASTALAHQLPDDSAPLMDATITNAAGNKLDYYLRRELSYTAGDCTAGMRDATARVTLTNTVTDLSLPQYVIGSMGAVGSGLPPGTNAAGVQIALTRGAQVRKVTLDGQSVLYGTSELHGHPVVRTRVPLAPGQRSVLEVTLTEPTSARGDAQVPVQPLVDTPPVHVSVPSCGAATGQRAQGSP</sequence>